<sequence length="107" mass="12279">MMKLSSHKVLEDVWSIIHRMKELYAVPEWHIRYAMMKVFFGMIIIKGSSVREHGVMMISLVEKLKDLVSRMQMWFSSLIWPRPVIESVGSSSIRSCGGRVSHSAGLV</sequence>
<dbReference type="EMBL" id="JACGWJ010001165">
    <property type="protein sequence ID" value="KAL0284232.1"/>
    <property type="molecule type" value="Genomic_DNA"/>
</dbReference>
<comment type="caution">
    <text evidence="1">The sequence shown here is derived from an EMBL/GenBank/DDBJ whole genome shotgun (WGS) entry which is preliminary data.</text>
</comment>
<accession>A0AAW2IPG5</accession>
<gene>
    <name evidence="1" type="ORF">Sradi_7205100</name>
</gene>
<name>A0AAW2IPG5_SESRA</name>
<protein>
    <submittedName>
        <fullName evidence="1">Uncharacterized protein</fullName>
    </submittedName>
</protein>
<proteinExistence type="predicted"/>
<evidence type="ECO:0000313" key="1">
    <source>
        <dbReference type="EMBL" id="KAL0284232.1"/>
    </source>
</evidence>
<dbReference type="AlphaFoldDB" id="A0AAW2IPG5"/>
<reference evidence="1" key="1">
    <citation type="submission" date="2020-06" db="EMBL/GenBank/DDBJ databases">
        <authorList>
            <person name="Li T."/>
            <person name="Hu X."/>
            <person name="Zhang T."/>
            <person name="Song X."/>
            <person name="Zhang H."/>
            <person name="Dai N."/>
            <person name="Sheng W."/>
            <person name="Hou X."/>
            <person name="Wei L."/>
        </authorList>
    </citation>
    <scope>NUCLEOTIDE SEQUENCE</scope>
    <source>
        <strain evidence="1">G02</strain>
        <tissue evidence="1">Leaf</tissue>
    </source>
</reference>
<organism evidence="1">
    <name type="scientific">Sesamum radiatum</name>
    <name type="common">Black benniseed</name>
    <dbReference type="NCBI Taxonomy" id="300843"/>
    <lineage>
        <taxon>Eukaryota</taxon>
        <taxon>Viridiplantae</taxon>
        <taxon>Streptophyta</taxon>
        <taxon>Embryophyta</taxon>
        <taxon>Tracheophyta</taxon>
        <taxon>Spermatophyta</taxon>
        <taxon>Magnoliopsida</taxon>
        <taxon>eudicotyledons</taxon>
        <taxon>Gunneridae</taxon>
        <taxon>Pentapetalae</taxon>
        <taxon>asterids</taxon>
        <taxon>lamiids</taxon>
        <taxon>Lamiales</taxon>
        <taxon>Pedaliaceae</taxon>
        <taxon>Sesamum</taxon>
    </lineage>
</organism>
<reference evidence="1" key="2">
    <citation type="journal article" date="2024" name="Plant">
        <title>Genomic evolution and insights into agronomic trait innovations of Sesamum species.</title>
        <authorList>
            <person name="Miao H."/>
            <person name="Wang L."/>
            <person name="Qu L."/>
            <person name="Liu H."/>
            <person name="Sun Y."/>
            <person name="Le M."/>
            <person name="Wang Q."/>
            <person name="Wei S."/>
            <person name="Zheng Y."/>
            <person name="Lin W."/>
            <person name="Duan Y."/>
            <person name="Cao H."/>
            <person name="Xiong S."/>
            <person name="Wang X."/>
            <person name="Wei L."/>
            <person name="Li C."/>
            <person name="Ma Q."/>
            <person name="Ju M."/>
            <person name="Zhao R."/>
            <person name="Li G."/>
            <person name="Mu C."/>
            <person name="Tian Q."/>
            <person name="Mei H."/>
            <person name="Zhang T."/>
            <person name="Gao T."/>
            <person name="Zhang H."/>
        </authorList>
    </citation>
    <scope>NUCLEOTIDE SEQUENCE</scope>
    <source>
        <strain evidence="1">G02</strain>
    </source>
</reference>